<dbReference type="EMBL" id="CAVMJV010000175">
    <property type="protein sequence ID" value="CAK5120519.1"/>
    <property type="molecule type" value="Genomic_DNA"/>
</dbReference>
<keyword evidence="2" id="KW-1185">Reference proteome</keyword>
<evidence type="ECO:0000313" key="2">
    <source>
        <dbReference type="Proteomes" id="UP001497535"/>
    </source>
</evidence>
<gene>
    <name evidence="1" type="ORF">MENTE1834_LOCUS46761</name>
</gene>
<accession>A0ACB1B627</accession>
<comment type="caution">
    <text evidence="1">The sequence shown here is derived from an EMBL/GenBank/DDBJ whole genome shotgun (WGS) entry which is preliminary data.</text>
</comment>
<dbReference type="Proteomes" id="UP001497535">
    <property type="component" value="Unassembled WGS sequence"/>
</dbReference>
<sequence length="222" mass="24981">MSYTKNGTIKPNSIKLRLCNSWILKGYCPRGFACMYAHGMDELHDGLCTTWLHKGYCPRGFACKFAHGIEELLDGDRDDTTKLNVICKHWFNNRECQKGDACRFMHPPFKKVKKNDENLDRDCDCPANVEENSSVRGGKKGSSPPDLPTSQKTTGKININCFLKTPIVPQHLMTGYASSGLFQSRGDRNESGSSSSTGGERVYAKRVMMMKMKKTNCFSWTI</sequence>
<protein>
    <submittedName>
        <fullName evidence="1">Uncharacterized protein</fullName>
    </submittedName>
</protein>
<organism evidence="1 2">
    <name type="scientific">Meloidogyne enterolobii</name>
    <name type="common">Root-knot nematode worm</name>
    <name type="synonym">Meloidogyne mayaguensis</name>
    <dbReference type="NCBI Taxonomy" id="390850"/>
    <lineage>
        <taxon>Eukaryota</taxon>
        <taxon>Metazoa</taxon>
        <taxon>Ecdysozoa</taxon>
        <taxon>Nematoda</taxon>
        <taxon>Chromadorea</taxon>
        <taxon>Rhabditida</taxon>
        <taxon>Tylenchina</taxon>
        <taxon>Tylenchomorpha</taxon>
        <taxon>Tylenchoidea</taxon>
        <taxon>Meloidogynidae</taxon>
        <taxon>Meloidogyninae</taxon>
        <taxon>Meloidogyne</taxon>
    </lineage>
</organism>
<name>A0ACB1B627_MELEN</name>
<evidence type="ECO:0000313" key="1">
    <source>
        <dbReference type="EMBL" id="CAK5120519.1"/>
    </source>
</evidence>
<reference evidence="1" key="1">
    <citation type="submission" date="2023-11" db="EMBL/GenBank/DDBJ databases">
        <authorList>
            <person name="Poullet M."/>
        </authorList>
    </citation>
    <scope>NUCLEOTIDE SEQUENCE</scope>
    <source>
        <strain evidence="1">E1834</strain>
    </source>
</reference>
<proteinExistence type="predicted"/>